<comment type="caution">
    <text evidence="8">The sequence shown here is derived from an EMBL/GenBank/DDBJ whole genome shotgun (WGS) entry which is preliminary data.</text>
</comment>
<accession>A0A9X1N9Q0</accession>
<evidence type="ECO:0000256" key="5">
    <source>
        <dbReference type="ARBA" id="ARBA00023136"/>
    </source>
</evidence>
<organism evidence="8 9">
    <name type="scientific">Kineosporia babensis</name>
    <dbReference type="NCBI Taxonomy" id="499548"/>
    <lineage>
        <taxon>Bacteria</taxon>
        <taxon>Bacillati</taxon>
        <taxon>Actinomycetota</taxon>
        <taxon>Actinomycetes</taxon>
        <taxon>Kineosporiales</taxon>
        <taxon>Kineosporiaceae</taxon>
        <taxon>Kineosporia</taxon>
    </lineage>
</organism>
<dbReference type="GO" id="GO:0005886">
    <property type="term" value="C:plasma membrane"/>
    <property type="evidence" value="ECO:0007669"/>
    <property type="project" value="UniProtKB-SubCell"/>
</dbReference>
<keyword evidence="3 6" id="KW-0812">Transmembrane</keyword>
<protein>
    <submittedName>
        <fullName evidence="8">PDGLE domain-containing protein</fullName>
    </submittedName>
</protein>
<proteinExistence type="predicted"/>
<dbReference type="Pfam" id="PF13190">
    <property type="entry name" value="PDGLE"/>
    <property type="match status" value="1"/>
</dbReference>
<evidence type="ECO:0000313" key="9">
    <source>
        <dbReference type="Proteomes" id="UP001138997"/>
    </source>
</evidence>
<evidence type="ECO:0000256" key="4">
    <source>
        <dbReference type="ARBA" id="ARBA00022989"/>
    </source>
</evidence>
<keyword evidence="5 6" id="KW-0472">Membrane</keyword>
<reference evidence="8" key="1">
    <citation type="submission" date="2021-11" db="EMBL/GenBank/DDBJ databases">
        <title>Streptomyces corallinus and Kineosporia corallina sp. nov., two new coral-derived marine actinobacteria.</title>
        <authorList>
            <person name="Buangrab K."/>
            <person name="Sutthacheep M."/>
            <person name="Yeemin T."/>
            <person name="Harunari E."/>
            <person name="Igarashi Y."/>
            <person name="Sripreechasak P."/>
            <person name="Kanchanasin P."/>
            <person name="Tanasupawat S."/>
            <person name="Phongsopitanun W."/>
        </authorList>
    </citation>
    <scope>NUCLEOTIDE SEQUENCE</scope>
    <source>
        <strain evidence="8">JCM 31032</strain>
    </source>
</reference>
<comment type="subcellular location">
    <subcellularLocation>
        <location evidence="1">Cell membrane</location>
    </subcellularLocation>
</comment>
<dbReference type="Proteomes" id="UP001138997">
    <property type="component" value="Unassembled WGS sequence"/>
</dbReference>
<evidence type="ECO:0000256" key="3">
    <source>
        <dbReference type="ARBA" id="ARBA00022692"/>
    </source>
</evidence>
<evidence type="ECO:0000256" key="2">
    <source>
        <dbReference type="ARBA" id="ARBA00022475"/>
    </source>
</evidence>
<keyword evidence="2" id="KW-1003">Cell membrane</keyword>
<sequence length="104" mass="10917">MRTRNLLIGLLLVSLLFAGVVSFYASGSPDGLEKVSEDHGISAQAEDHALDDSPLADYGVKGVENPRLSGGLAGIVGVGVTFVLASTVIALTRFRRGPRSRAHE</sequence>
<evidence type="ECO:0000256" key="1">
    <source>
        <dbReference type="ARBA" id="ARBA00004236"/>
    </source>
</evidence>
<gene>
    <name evidence="8" type="ORF">LR394_04580</name>
</gene>
<feature type="transmembrane region" description="Helical" evidence="6">
    <location>
        <begin position="71"/>
        <end position="91"/>
    </location>
</feature>
<name>A0A9X1N9Q0_9ACTN</name>
<keyword evidence="9" id="KW-1185">Reference proteome</keyword>
<evidence type="ECO:0000313" key="8">
    <source>
        <dbReference type="EMBL" id="MCD5310160.1"/>
    </source>
</evidence>
<dbReference type="InterPro" id="IPR025937">
    <property type="entry name" value="PDGLE_dom"/>
</dbReference>
<feature type="domain" description="PDGLE" evidence="7">
    <location>
        <begin position="4"/>
        <end position="92"/>
    </location>
</feature>
<evidence type="ECO:0000256" key="6">
    <source>
        <dbReference type="SAM" id="Phobius"/>
    </source>
</evidence>
<dbReference type="EMBL" id="JAJOMB010000002">
    <property type="protein sequence ID" value="MCD5310160.1"/>
    <property type="molecule type" value="Genomic_DNA"/>
</dbReference>
<keyword evidence="4 6" id="KW-1133">Transmembrane helix</keyword>
<evidence type="ECO:0000259" key="7">
    <source>
        <dbReference type="Pfam" id="PF13190"/>
    </source>
</evidence>
<dbReference type="AlphaFoldDB" id="A0A9X1N9Q0"/>